<evidence type="ECO:0000313" key="2">
    <source>
        <dbReference type="EMBL" id="GAA4677404.1"/>
    </source>
</evidence>
<gene>
    <name evidence="2" type="ORF">GCM10025780_22640</name>
</gene>
<dbReference type="Pfam" id="PF08240">
    <property type="entry name" value="ADH_N"/>
    <property type="match status" value="1"/>
</dbReference>
<feature type="domain" description="Enoyl reductase (ER)" evidence="1">
    <location>
        <begin position="14"/>
        <end position="315"/>
    </location>
</feature>
<keyword evidence="3" id="KW-1185">Reference proteome</keyword>
<dbReference type="Pfam" id="PF13602">
    <property type="entry name" value="ADH_zinc_N_2"/>
    <property type="match status" value="1"/>
</dbReference>
<sequence>MTETMRAVVITENGGPEVLEPATIPLPDRLGCEVLVKVAAAGVNPFDLMIRAGLAGSCGTAEVPAVLGHDFSGVVVESPYAAHPLQPGVEVFGVAGAPRTAGSYAEYVSVSSLSVARKPKSLSHVEAAAVPLAALTAWGLVVDVAKAHEGQRILVHAGAGGVGHFVVQLAAYFGARVATTSSPRNAGWLRQLGAEQVLDYGAEPFESQVAGVDVVINLVDDLDVATRSLGVLRRGGLLVHVPLTPSPGLAALAEEAGMRYTGYAVAPDATVLAVLSRLIDSGDINVYVDDVYDLEDVADAHSLLAQGHTRGKLVLKVSEE</sequence>
<dbReference type="CDD" id="cd05289">
    <property type="entry name" value="MDR_like_2"/>
    <property type="match status" value="1"/>
</dbReference>
<dbReference type="SMART" id="SM00829">
    <property type="entry name" value="PKS_ER"/>
    <property type="match status" value="1"/>
</dbReference>
<evidence type="ECO:0000259" key="1">
    <source>
        <dbReference type="SMART" id="SM00829"/>
    </source>
</evidence>
<dbReference type="PANTHER" id="PTHR11695">
    <property type="entry name" value="ALCOHOL DEHYDROGENASE RELATED"/>
    <property type="match status" value="1"/>
</dbReference>
<accession>A0ABP8VZY6</accession>
<proteinExistence type="predicted"/>
<dbReference type="InterPro" id="IPR013154">
    <property type="entry name" value="ADH-like_N"/>
</dbReference>
<dbReference type="InterPro" id="IPR020843">
    <property type="entry name" value="ER"/>
</dbReference>
<protein>
    <submittedName>
        <fullName evidence="2">NADP-dependent oxidoreductase</fullName>
    </submittedName>
</protein>
<dbReference type="SUPFAM" id="SSF50129">
    <property type="entry name" value="GroES-like"/>
    <property type="match status" value="1"/>
</dbReference>
<dbReference type="Proteomes" id="UP001501295">
    <property type="component" value="Unassembled WGS sequence"/>
</dbReference>
<dbReference type="Gene3D" id="3.90.180.10">
    <property type="entry name" value="Medium-chain alcohol dehydrogenases, catalytic domain"/>
    <property type="match status" value="1"/>
</dbReference>
<evidence type="ECO:0000313" key="3">
    <source>
        <dbReference type="Proteomes" id="UP001501295"/>
    </source>
</evidence>
<comment type="caution">
    <text evidence="2">The sequence shown here is derived from an EMBL/GenBank/DDBJ whole genome shotgun (WGS) entry which is preliminary data.</text>
</comment>
<reference evidence="3" key="1">
    <citation type="journal article" date="2019" name="Int. J. Syst. Evol. Microbiol.">
        <title>The Global Catalogue of Microorganisms (GCM) 10K type strain sequencing project: providing services to taxonomists for standard genome sequencing and annotation.</title>
        <authorList>
            <consortium name="The Broad Institute Genomics Platform"/>
            <consortium name="The Broad Institute Genome Sequencing Center for Infectious Disease"/>
            <person name="Wu L."/>
            <person name="Ma J."/>
        </authorList>
    </citation>
    <scope>NUCLEOTIDE SEQUENCE [LARGE SCALE GENOMIC DNA]</scope>
    <source>
        <strain evidence="3">JCM 18956</strain>
    </source>
</reference>
<dbReference type="SUPFAM" id="SSF51735">
    <property type="entry name" value="NAD(P)-binding Rossmann-fold domains"/>
    <property type="match status" value="1"/>
</dbReference>
<dbReference type="Gene3D" id="3.40.50.720">
    <property type="entry name" value="NAD(P)-binding Rossmann-like Domain"/>
    <property type="match status" value="1"/>
</dbReference>
<dbReference type="InterPro" id="IPR050700">
    <property type="entry name" value="YIM1/Zinc_Alcohol_DH_Fams"/>
</dbReference>
<dbReference type="EMBL" id="BAABLM010000004">
    <property type="protein sequence ID" value="GAA4677404.1"/>
    <property type="molecule type" value="Genomic_DNA"/>
</dbReference>
<dbReference type="InterPro" id="IPR036291">
    <property type="entry name" value="NAD(P)-bd_dom_sf"/>
</dbReference>
<dbReference type="PANTHER" id="PTHR11695:SF294">
    <property type="entry name" value="RETICULON-4-INTERACTING PROTEIN 1, MITOCHONDRIAL"/>
    <property type="match status" value="1"/>
</dbReference>
<organism evidence="2 3">
    <name type="scientific">Frondihabitans cladoniiphilus</name>
    <dbReference type="NCBI Taxonomy" id="715785"/>
    <lineage>
        <taxon>Bacteria</taxon>
        <taxon>Bacillati</taxon>
        <taxon>Actinomycetota</taxon>
        <taxon>Actinomycetes</taxon>
        <taxon>Micrococcales</taxon>
        <taxon>Microbacteriaceae</taxon>
        <taxon>Frondihabitans</taxon>
    </lineage>
</organism>
<name>A0ABP8VZY6_9MICO</name>
<dbReference type="InterPro" id="IPR011032">
    <property type="entry name" value="GroES-like_sf"/>
</dbReference>